<dbReference type="SUPFAM" id="SSF53335">
    <property type="entry name" value="S-adenosyl-L-methionine-dependent methyltransferases"/>
    <property type="match status" value="1"/>
</dbReference>
<protein>
    <submittedName>
        <fullName evidence="1">Methyltransferase</fullName>
    </submittedName>
</protein>
<reference evidence="1 2" key="1">
    <citation type="journal article" date="2015" name="Nature">
        <title>rRNA introns, odd ribosomes, and small enigmatic genomes across a large radiation of phyla.</title>
        <authorList>
            <person name="Brown C.T."/>
            <person name="Hug L.A."/>
            <person name="Thomas B.C."/>
            <person name="Sharon I."/>
            <person name="Castelle C.J."/>
            <person name="Singh A."/>
            <person name="Wilkins M.J."/>
            <person name="Williams K.H."/>
            <person name="Banfield J.F."/>
        </authorList>
    </citation>
    <scope>NUCLEOTIDE SEQUENCE [LARGE SCALE GENOMIC DNA]</scope>
</reference>
<dbReference type="AlphaFoldDB" id="A0A0G0WVC8"/>
<name>A0A0G0WVC8_UNCKA</name>
<dbReference type="Proteomes" id="UP000034163">
    <property type="component" value="Unassembled WGS sequence"/>
</dbReference>
<comment type="caution">
    <text evidence="1">The sequence shown here is derived from an EMBL/GenBank/DDBJ whole genome shotgun (WGS) entry which is preliminary data.</text>
</comment>
<sequence length="247" mass="27795">MIKVLEKEIGIGGDYQFNAYFSRNPIHANWHQNKFHVLRNFVEDKIQKRALDIGAGSGLFELLFSKDFSAITALDYNDDSTKFIESLCEQNHIGNVKTIILDIDGITSMEQTSKFDLVLILDVIEHLDTKTVDGLLTTLHGLLNTGGKVVVSTPNYGGVWNITEWLADLFKLVPRLNGAQHINRFDKKKLAACFEKNGYSLVRSTTINTFSYLVPVKSLSKKLVDVETKMDLPFGNLIVAEFVPQKQ</sequence>
<accession>A0A0G0WVC8</accession>
<evidence type="ECO:0000313" key="1">
    <source>
        <dbReference type="EMBL" id="KKS16670.1"/>
    </source>
</evidence>
<evidence type="ECO:0000313" key="2">
    <source>
        <dbReference type="Proteomes" id="UP000034163"/>
    </source>
</evidence>
<gene>
    <name evidence="1" type="ORF">UU72_C0015G0021</name>
</gene>
<dbReference type="EMBL" id="LCBS01000015">
    <property type="protein sequence ID" value="KKS16670.1"/>
    <property type="molecule type" value="Genomic_DNA"/>
</dbReference>
<dbReference type="InterPro" id="IPR029063">
    <property type="entry name" value="SAM-dependent_MTases_sf"/>
</dbReference>
<dbReference type="Pfam" id="PF13489">
    <property type="entry name" value="Methyltransf_23"/>
    <property type="match status" value="1"/>
</dbReference>
<organism evidence="1 2">
    <name type="scientific">candidate division WWE3 bacterium GW2011_GWB1_41_6</name>
    <dbReference type="NCBI Taxonomy" id="1619112"/>
    <lineage>
        <taxon>Bacteria</taxon>
        <taxon>Katanobacteria</taxon>
    </lineage>
</organism>
<dbReference type="Gene3D" id="3.40.50.150">
    <property type="entry name" value="Vaccinia Virus protein VP39"/>
    <property type="match status" value="1"/>
</dbReference>
<proteinExistence type="predicted"/>
<keyword evidence="1" id="KW-0489">Methyltransferase</keyword>
<dbReference type="CDD" id="cd02440">
    <property type="entry name" value="AdoMet_MTases"/>
    <property type="match status" value="1"/>
</dbReference>
<keyword evidence="1" id="KW-0808">Transferase</keyword>
<dbReference type="GO" id="GO:0008168">
    <property type="term" value="F:methyltransferase activity"/>
    <property type="evidence" value="ECO:0007669"/>
    <property type="project" value="UniProtKB-KW"/>
</dbReference>
<dbReference type="GO" id="GO:0032259">
    <property type="term" value="P:methylation"/>
    <property type="evidence" value="ECO:0007669"/>
    <property type="project" value="UniProtKB-KW"/>
</dbReference>